<dbReference type="SUPFAM" id="SSF158997">
    <property type="entry name" value="Trm112p-like"/>
    <property type="match status" value="1"/>
</dbReference>
<reference evidence="2" key="2">
    <citation type="submission" date="2006-05" db="EMBL/GenBank/DDBJ databases">
        <title>Sequencing of the draft genome and assembly of Desulfuromonas acetoxidans DSM 684.</title>
        <authorList>
            <consortium name="US DOE Joint Genome Institute (JGI-PGF)"/>
            <person name="Copeland A."/>
            <person name="Lucas S."/>
            <person name="Lapidus A."/>
            <person name="Barry K."/>
            <person name="Detter J.C."/>
            <person name="Glavina del Rio T."/>
            <person name="Hammon N."/>
            <person name="Israni S."/>
            <person name="Dalin E."/>
            <person name="Tice H."/>
            <person name="Bruce D."/>
            <person name="Pitluck S."/>
            <person name="Richardson P."/>
        </authorList>
    </citation>
    <scope>NUCLEOTIDE SEQUENCE [LARGE SCALE GENOMIC DNA]</scope>
    <source>
        <strain evidence="2">DSM 684</strain>
    </source>
</reference>
<keyword evidence="3" id="KW-1185">Reference proteome</keyword>
<dbReference type="Gene3D" id="2.20.25.10">
    <property type="match status" value="1"/>
</dbReference>
<comment type="caution">
    <text evidence="2">The sequence shown here is derived from an EMBL/GenBank/DDBJ whole genome shotgun (WGS) entry which is preliminary data.</text>
</comment>
<evidence type="ECO:0000256" key="1">
    <source>
        <dbReference type="HAMAP-Rule" id="MF_01187"/>
    </source>
</evidence>
<protein>
    <recommendedName>
        <fullName evidence="1">UPF0434 protein Dace_1621</fullName>
    </recommendedName>
</protein>
<dbReference type="Proteomes" id="UP000005695">
    <property type="component" value="Unassembled WGS sequence"/>
</dbReference>
<dbReference type="OrthoDB" id="9812205at2"/>
<organism evidence="2 3">
    <name type="scientific">Desulfuromonas acetoxidans (strain DSM 684 / 11070)</name>
    <dbReference type="NCBI Taxonomy" id="281689"/>
    <lineage>
        <taxon>Bacteria</taxon>
        <taxon>Pseudomonadati</taxon>
        <taxon>Thermodesulfobacteriota</taxon>
        <taxon>Desulfuromonadia</taxon>
        <taxon>Desulfuromonadales</taxon>
        <taxon>Desulfuromonadaceae</taxon>
        <taxon>Desulfuromonas</taxon>
    </lineage>
</organism>
<dbReference type="EMBL" id="AAEW02000006">
    <property type="protein sequence ID" value="EAT16157.1"/>
    <property type="molecule type" value="Genomic_DNA"/>
</dbReference>
<accession>Q1K151</accession>
<dbReference type="InterPro" id="IPR005651">
    <property type="entry name" value="Trm112-like"/>
</dbReference>
<evidence type="ECO:0000313" key="3">
    <source>
        <dbReference type="Proteomes" id="UP000005695"/>
    </source>
</evidence>
<dbReference type="PANTHER" id="PTHR33505:SF4">
    <property type="entry name" value="PROTEIN PREY, MITOCHONDRIAL"/>
    <property type="match status" value="1"/>
</dbReference>
<dbReference type="HAMAP" id="MF_01187">
    <property type="entry name" value="UPF0434"/>
    <property type="match status" value="1"/>
</dbReference>
<proteinExistence type="inferred from homology"/>
<comment type="similarity">
    <text evidence="1">Belongs to the UPF0434 family.</text>
</comment>
<evidence type="ECO:0000313" key="2">
    <source>
        <dbReference type="EMBL" id="EAT16157.1"/>
    </source>
</evidence>
<dbReference type="RefSeq" id="WP_005999327.1">
    <property type="nucleotide sequence ID" value="NZ_AAEW02000006.1"/>
</dbReference>
<gene>
    <name evidence="2" type="ORF">Dace_1621</name>
</gene>
<dbReference type="Pfam" id="PF03966">
    <property type="entry name" value="Trm112p"/>
    <property type="match status" value="1"/>
</dbReference>
<dbReference type="GO" id="GO:0005829">
    <property type="term" value="C:cytosol"/>
    <property type="evidence" value="ECO:0007669"/>
    <property type="project" value="TreeGrafter"/>
</dbReference>
<reference evidence="2" key="1">
    <citation type="submission" date="2006-05" db="EMBL/GenBank/DDBJ databases">
        <title>Annotation of the draft genome assembly of Desulfuromonas acetoxidans DSM 684.</title>
        <authorList>
            <consortium name="US DOE Joint Genome Institute (JGI-ORNL)"/>
            <person name="Larimer F."/>
            <person name="Land M."/>
            <person name="Hauser L."/>
        </authorList>
    </citation>
    <scope>NUCLEOTIDE SEQUENCE [LARGE SCALE GENOMIC DNA]</scope>
    <source>
        <strain evidence="2">DSM 684</strain>
    </source>
</reference>
<dbReference type="AlphaFoldDB" id="Q1K151"/>
<sequence length="59" mass="6553">MGIDQELLQWLVCPKCKGAVQLDNDDKLVCEACSLRYPVRDGLPVMLIDEAEEVETATS</sequence>
<dbReference type="PANTHER" id="PTHR33505">
    <property type="entry name" value="ZGC:162634"/>
    <property type="match status" value="1"/>
</dbReference>
<name>Q1K151_DESA6</name>